<dbReference type="Proteomes" id="UP000663760">
    <property type="component" value="Chromosome 4"/>
</dbReference>
<accession>A0A7I8KCB9</accession>
<dbReference type="AlphaFoldDB" id="A0A7I8KCB9"/>
<evidence type="ECO:0000313" key="2">
    <source>
        <dbReference type="Proteomes" id="UP000663760"/>
    </source>
</evidence>
<reference evidence="1" key="1">
    <citation type="submission" date="2020-02" db="EMBL/GenBank/DDBJ databases">
        <authorList>
            <person name="Scholz U."/>
            <person name="Mascher M."/>
            <person name="Fiebig A."/>
        </authorList>
    </citation>
    <scope>NUCLEOTIDE SEQUENCE</scope>
</reference>
<sequence>MFMYCDNQVVIFITDNFTFHEHTKHIEIDYHYIRDKIMFELISTSHITSSHQLAYVFMKSLVDISYNTTCTKLNMFDLYALT</sequence>
<evidence type="ECO:0000313" key="1">
    <source>
        <dbReference type="EMBL" id="CAA7395437.1"/>
    </source>
</evidence>
<dbReference type="OrthoDB" id="782558at2759"/>
<dbReference type="EMBL" id="LR746267">
    <property type="protein sequence ID" value="CAA7395437.1"/>
    <property type="molecule type" value="Genomic_DNA"/>
</dbReference>
<protein>
    <submittedName>
        <fullName evidence="1">Uncharacterized protein</fullName>
    </submittedName>
</protein>
<dbReference type="CDD" id="cd09272">
    <property type="entry name" value="RNase_HI_RT_Ty1"/>
    <property type="match status" value="1"/>
</dbReference>
<organism evidence="1 2">
    <name type="scientific">Spirodela intermedia</name>
    <name type="common">Intermediate duckweed</name>
    <dbReference type="NCBI Taxonomy" id="51605"/>
    <lineage>
        <taxon>Eukaryota</taxon>
        <taxon>Viridiplantae</taxon>
        <taxon>Streptophyta</taxon>
        <taxon>Embryophyta</taxon>
        <taxon>Tracheophyta</taxon>
        <taxon>Spermatophyta</taxon>
        <taxon>Magnoliopsida</taxon>
        <taxon>Liliopsida</taxon>
        <taxon>Araceae</taxon>
        <taxon>Lemnoideae</taxon>
        <taxon>Spirodela</taxon>
    </lineage>
</organism>
<proteinExistence type="predicted"/>
<keyword evidence="2" id="KW-1185">Reference proteome</keyword>
<gene>
    <name evidence="1" type="ORF">SI8410_04006098</name>
</gene>
<name>A0A7I8KCB9_SPIIN</name>